<protein>
    <submittedName>
        <fullName evidence="1">Uncharacterized protein</fullName>
    </submittedName>
</protein>
<dbReference type="EMBL" id="JACHWY010000004">
    <property type="protein sequence ID" value="MBB3048916.1"/>
    <property type="molecule type" value="Genomic_DNA"/>
</dbReference>
<sequence>MGEKNNYPPTCEEDCPNCHGKNIAYISYGLPNMDLARPLIEAGRISLGGCIVGPNSKEWHCNDCGAEWGAIDHDALVRNEPAVDL</sequence>
<reference evidence="1 2" key="1">
    <citation type="submission" date="2020-08" db="EMBL/GenBank/DDBJ databases">
        <title>Genomic Encyclopedia of Type Strains, Phase III (KMG-III): the genomes of soil and plant-associated and newly described type strains.</title>
        <authorList>
            <person name="Whitman W."/>
        </authorList>
    </citation>
    <scope>NUCLEOTIDE SEQUENCE [LARGE SCALE GENOMIC DNA]</scope>
    <source>
        <strain evidence="1 2">CECT 8654</strain>
    </source>
</reference>
<name>A0A7W4Z8F7_9GAMM</name>
<proteinExistence type="predicted"/>
<evidence type="ECO:0000313" key="1">
    <source>
        <dbReference type="EMBL" id="MBB3048916.1"/>
    </source>
</evidence>
<organism evidence="1 2">
    <name type="scientific">Litorivivens lipolytica</name>
    <dbReference type="NCBI Taxonomy" id="1524264"/>
    <lineage>
        <taxon>Bacteria</taxon>
        <taxon>Pseudomonadati</taxon>
        <taxon>Pseudomonadota</taxon>
        <taxon>Gammaproteobacteria</taxon>
        <taxon>Litorivivens</taxon>
    </lineage>
</organism>
<dbReference type="Proteomes" id="UP000537130">
    <property type="component" value="Unassembled WGS sequence"/>
</dbReference>
<keyword evidence="2" id="KW-1185">Reference proteome</keyword>
<comment type="caution">
    <text evidence="1">The sequence shown here is derived from an EMBL/GenBank/DDBJ whole genome shotgun (WGS) entry which is preliminary data.</text>
</comment>
<evidence type="ECO:0000313" key="2">
    <source>
        <dbReference type="Proteomes" id="UP000537130"/>
    </source>
</evidence>
<dbReference type="AlphaFoldDB" id="A0A7W4Z8F7"/>
<accession>A0A7W4Z8F7</accession>
<gene>
    <name evidence="1" type="ORF">FHR99_003190</name>
</gene>